<organism evidence="1 2">
    <name type="scientific">Gigaspora margarita</name>
    <dbReference type="NCBI Taxonomy" id="4874"/>
    <lineage>
        <taxon>Eukaryota</taxon>
        <taxon>Fungi</taxon>
        <taxon>Fungi incertae sedis</taxon>
        <taxon>Mucoromycota</taxon>
        <taxon>Glomeromycotina</taxon>
        <taxon>Glomeromycetes</taxon>
        <taxon>Diversisporales</taxon>
        <taxon>Gigasporaceae</taxon>
        <taxon>Gigaspora</taxon>
    </lineage>
</organism>
<reference evidence="1 2" key="1">
    <citation type="submission" date="2021-06" db="EMBL/GenBank/DDBJ databases">
        <authorList>
            <person name="Kallberg Y."/>
            <person name="Tangrot J."/>
            <person name="Rosling A."/>
        </authorList>
    </citation>
    <scope>NUCLEOTIDE SEQUENCE [LARGE SCALE GENOMIC DNA]</scope>
    <source>
        <strain evidence="1 2">120-4 pot B 10/14</strain>
    </source>
</reference>
<sequence>MYIKFDIEMSYAFMPKPIDTHVNTKNSSGGFLEKAISEKTITFYNYDEFNDHKMIVEDEFCSVYVSKWKPRELIITLKHIKVHNKYFDKKIVKEQYGLMPNSRADLAAKILGPADLFPYRRMQANNR</sequence>
<keyword evidence="2" id="KW-1185">Reference proteome</keyword>
<dbReference type="Proteomes" id="UP000789901">
    <property type="component" value="Unassembled WGS sequence"/>
</dbReference>
<gene>
    <name evidence="1" type="ORF">GMARGA_LOCUS1657</name>
</gene>
<accession>A0ABM8VZZ4</accession>
<dbReference type="EMBL" id="CAJVQB010000448">
    <property type="protein sequence ID" value="CAG8489665.1"/>
    <property type="molecule type" value="Genomic_DNA"/>
</dbReference>
<name>A0ABM8VZZ4_GIGMA</name>
<proteinExistence type="predicted"/>
<comment type="caution">
    <text evidence="1">The sequence shown here is derived from an EMBL/GenBank/DDBJ whole genome shotgun (WGS) entry which is preliminary data.</text>
</comment>
<evidence type="ECO:0000313" key="2">
    <source>
        <dbReference type="Proteomes" id="UP000789901"/>
    </source>
</evidence>
<evidence type="ECO:0000313" key="1">
    <source>
        <dbReference type="EMBL" id="CAG8489665.1"/>
    </source>
</evidence>
<protein>
    <submittedName>
        <fullName evidence="1">12664_t:CDS:1</fullName>
    </submittedName>
</protein>